<evidence type="ECO:0000313" key="1">
    <source>
        <dbReference type="EMBL" id="TFK63705.1"/>
    </source>
</evidence>
<sequence>MLARWGAGGQSAQVMPVFPSPPGEIWLQILAQLSMDDIRTMAQVNRTFRSYSRAFIWQTLTLCTVDNNRQEKIQRILRDPDLTPYVKHLRFFHSQFSGRYNLWFSTTPVQTKLGMLKQVAWAHPITSFRRLYLSQRSIDLAVAIVPRLTNIRRLSISVAYFLPTLPNLDPYRKLWSSLHLDRLRCLDLKFFSRISMQLVSEAIRDSSIVFTSLKVMILDFAVYNMIPTLGLEEDIRRIASLGRMTIRSLSISSKNASEELAGLFAALDFFPKLLHLYFSSNGNRSSYTSPDVTLRNFITKHKSTLVHLSLKDAVNTLFPSVQALAEGKDPESCPTLESIQLVCQRGLLLPTWSVGNPVLTPYSSTLTTLIVDRPWSGQSDLLYGCFGFEYEEILTLIQSLYKSPNGCTLRRLKVPIRFISPQLFDALAMYLEQLDTLDVLYGRVVGHRNSSTRESQASFAPSDIEFFRGMRLRGYPNWRLRALNMRTEADKETPNDTVTLLRFLAQKIPS</sequence>
<accession>A0ACD3ADH0</accession>
<feature type="non-terminal residue" evidence="1">
    <location>
        <position position="510"/>
    </location>
</feature>
<protein>
    <submittedName>
        <fullName evidence="1">Uncharacterized protein</fullName>
    </submittedName>
</protein>
<organism evidence="1 2">
    <name type="scientific">Pluteus cervinus</name>
    <dbReference type="NCBI Taxonomy" id="181527"/>
    <lineage>
        <taxon>Eukaryota</taxon>
        <taxon>Fungi</taxon>
        <taxon>Dikarya</taxon>
        <taxon>Basidiomycota</taxon>
        <taxon>Agaricomycotina</taxon>
        <taxon>Agaricomycetes</taxon>
        <taxon>Agaricomycetidae</taxon>
        <taxon>Agaricales</taxon>
        <taxon>Pluteineae</taxon>
        <taxon>Pluteaceae</taxon>
        <taxon>Pluteus</taxon>
    </lineage>
</organism>
<dbReference type="Proteomes" id="UP000308600">
    <property type="component" value="Unassembled WGS sequence"/>
</dbReference>
<reference evidence="1 2" key="1">
    <citation type="journal article" date="2019" name="Nat. Ecol. Evol.">
        <title>Megaphylogeny resolves global patterns of mushroom evolution.</title>
        <authorList>
            <person name="Varga T."/>
            <person name="Krizsan K."/>
            <person name="Foldi C."/>
            <person name="Dima B."/>
            <person name="Sanchez-Garcia M."/>
            <person name="Sanchez-Ramirez S."/>
            <person name="Szollosi G.J."/>
            <person name="Szarkandi J.G."/>
            <person name="Papp V."/>
            <person name="Albert L."/>
            <person name="Andreopoulos W."/>
            <person name="Angelini C."/>
            <person name="Antonin V."/>
            <person name="Barry K.W."/>
            <person name="Bougher N.L."/>
            <person name="Buchanan P."/>
            <person name="Buyck B."/>
            <person name="Bense V."/>
            <person name="Catcheside P."/>
            <person name="Chovatia M."/>
            <person name="Cooper J."/>
            <person name="Damon W."/>
            <person name="Desjardin D."/>
            <person name="Finy P."/>
            <person name="Geml J."/>
            <person name="Haridas S."/>
            <person name="Hughes K."/>
            <person name="Justo A."/>
            <person name="Karasinski D."/>
            <person name="Kautmanova I."/>
            <person name="Kiss B."/>
            <person name="Kocsube S."/>
            <person name="Kotiranta H."/>
            <person name="LaButti K.M."/>
            <person name="Lechner B.E."/>
            <person name="Liimatainen K."/>
            <person name="Lipzen A."/>
            <person name="Lukacs Z."/>
            <person name="Mihaltcheva S."/>
            <person name="Morgado L.N."/>
            <person name="Niskanen T."/>
            <person name="Noordeloos M.E."/>
            <person name="Ohm R.A."/>
            <person name="Ortiz-Santana B."/>
            <person name="Ovrebo C."/>
            <person name="Racz N."/>
            <person name="Riley R."/>
            <person name="Savchenko A."/>
            <person name="Shiryaev A."/>
            <person name="Soop K."/>
            <person name="Spirin V."/>
            <person name="Szebenyi C."/>
            <person name="Tomsovsky M."/>
            <person name="Tulloss R.E."/>
            <person name="Uehling J."/>
            <person name="Grigoriev I.V."/>
            <person name="Vagvolgyi C."/>
            <person name="Papp T."/>
            <person name="Martin F.M."/>
            <person name="Miettinen O."/>
            <person name="Hibbett D.S."/>
            <person name="Nagy L.G."/>
        </authorList>
    </citation>
    <scope>NUCLEOTIDE SEQUENCE [LARGE SCALE GENOMIC DNA]</scope>
    <source>
        <strain evidence="1 2">NL-1719</strain>
    </source>
</reference>
<evidence type="ECO:0000313" key="2">
    <source>
        <dbReference type="Proteomes" id="UP000308600"/>
    </source>
</evidence>
<gene>
    <name evidence="1" type="ORF">BDN72DRAFT_963744</name>
</gene>
<proteinExistence type="predicted"/>
<keyword evidence="2" id="KW-1185">Reference proteome</keyword>
<name>A0ACD3ADH0_9AGAR</name>
<dbReference type="EMBL" id="ML208509">
    <property type="protein sequence ID" value="TFK63705.1"/>
    <property type="molecule type" value="Genomic_DNA"/>
</dbReference>